<dbReference type="EMBL" id="JABMIG020000153">
    <property type="protein sequence ID" value="KAL3788683.1"/>
    <property type="molecule type" value="Genomic_DNA"/>
</dbReference>
<protein>
    <recommendedName>
        <fullName evidence="2">Helicase-associated domain-containing protein</fullName>
    </recommendedName>
</protein>
<evidence type="ECO:0000313" key="4">
    <source>
        <dbReference type="Proteomes" id="UP001516023"/>
    </source>
</evidence>
<proteinExistence type="predicted"/>
<feature type="non-terminal residue" evidence="3">
    <location>
        <position position="1"/>
    </location>
</feature>
<dbReference type="Pfam" id="PF03457">
    <property type="entry name" value="HA"/>
    <property type="match status" value="3"/>
</dbReference>
<accession>A0ABD3PKX9</accession>
<keyword evidence="4" id="KW-1185">Reference proteome</keyword>
<sequence length="572" mass="65262">PTNDAPPAETGEATPTASADNTSSLPALKTVTKSTIEYKSDLRKGSHAHSSGILHATQHSSTAREEHCFAWLASTSHHATAMNYLSQFGFNHAVFIPYSSKRRWMERYPTAVPHVHIDVRGKCTGFPYWHAPHPDEGAAAGVVTGRGAGPIETTTTKKRGRPKIKKKLFASALLSHSERDILHIQIYKYFAWLRAQLIRLEEETAGKRLMSRVGISSDGVGAVLEEMAEGFRAVSHVRIEEEKGEHDVDGDGDGSVPFLEEGLVTQLERMEQEAAKNQVDDGDGSMLKKRRTIPGELDFDEMFGRLVRFREIYGHVNVSHRYKGDIQLAQWVSNLRSKKKAWIRKQQEELDEQLTAADENDGETPKKECRGRRQYLDQEKVDKLDSVGFTWSFERNGKSWEERFQDLIAFRREHGHCRVPRKEGALGEWVRLEAAFSLYPVVVAFAFKVHKQRRQYKLKDKSFMKYRYNALREAGFDFRPRNVDVVPWNAGFEELVAFGRLNGHYNVPCPIPGNLNADRYNGDDEQVSNAFRLYKWVKRILNEYPAYSSGKSSRLLNEERVRQLTDIGFEFN</sequence>
<name>A0ABD3PKX9_9STRA</name>
<evidence type="ECO:0000256" key="1">
    <source>
        <dbReference type="SAM" id="MobiDB-lite"/>
    </source>
</evidence>
<feature type="domain" description="Helicase-associated" evidence="2">
    <location>
        <begin position="296"/>
        <end position="389"/>
    </location>
</feature>
<dbReference type="Gene3D" id="6.10.140.530">
    <property type="match status" value="3"/>
</dbReference>
<feature type="compositionally biased region" description="Polar residues" evidence="1">
    <location>
        <begin position="13"/>
        <end position="26"/>
    </location>
</feature>
<organism evidence="3 4">
    <name type="scientific">Cyclotella cryptica</name>
    <dbReference type="NCBI Taxonomy" id="29204"/>
    <lineage>
        <taxon>Eukaryota</taxon>
        <taxon>Sar</taxon>
        <taxon>Stramenopiles</taxon>
        <taxon>Ochrophyta</taxon>
        <taxon>Bacillariophyta</taxon>
        <taxon>Coscinodiscophyceae</taxon>
        <taxon>Thalassiosirophycidae</taxon>
        <taxon>Stephanodiscales</taxon>
        <taxon>Stephanodiscaceae</taxon>
        <taxon>Cyclotella</taxon>
    </lineage>
</organism>
<reference evidence="3 4" key="1">
    <citation type="journal article" date="2020" name="G3 (Bethesda)">
        <title>Improved Reference Genome for Cyclotella cryptica CCMP332, a Model for Cell Wall Morphogenesis, Salinity Adaptation, and Lipid Production in Diatoms (Bacillariophyta).</title>
        <authorList>
            <person name="Roberts W.R."/>
            <person name="Downey K.M."/>
            <person name="Ruck E.C."/>
            <person name="Traller J.C."/>
            <person name="Alverson A.J."/>
        </authorList>
    </citation>
    <scope>NUCLEOTIDE SEQUENCE [LARGE SCALE GENOMIC DNA]</scope>
    <source>
        <strain evidence="3 4">CCMP332</strain>
    </source>
</reference>
<comment type="caution">
    <text evidence="3">The sequence shown here is derived from an EMBL/GenBank/DDBJ whole genome shotgun (WGS) entry which is preliminary data.</text>
</comment>
<evidence type="ECO:0000259" key="2">
    <source>
        <dbReference type="Pfam" id="PF03457"/>
    </source>
</evidence>
<dbReference type="PANTHER" id="PTHR33418">
    <property type="entry name" value="HELICASE-ASSOCIATED"/>
    <property type="match status" value="1"/>
</dbReference>
<evidence type="ECO:0000313" key="3">
    <source>
        <dbReference type="EMBL" id="KAL3788683.1"/>
    </source>
</evidence>
<feature type="domain" description="Helicase-associated" evidence="2">
    <location>
        <begin position="398"/>
        <end position="431"/>
    </location>
</feature>
<gene>
    <name evidence="3" type="ORF">HJC23_001882</name>
</gene>
<dbReference type="Proteomes" id="UP001516023">
    <property type="component" value="Unassembled WGS sequence"/>
</dbReference>
<feature type="region of interest" description="Disordered" evidence="1">
    <location>
        <begin position="1"/>
        <end position="26"/>
    </location>
</feature>
<dbReference type="AlphaFoldDB" id="A0ABD3PKX9"/>
<dbReference type="PANTHER" id="PTHR33418:SF1">
    <property type="entry name" value="HELICASE-ASSOCIATED DOMAIN-CONTAINING PROTEIN"/>
    <property type="match status" value="1"/>
</dbReference>
<feature type="domain" description="Helicase-associated" evidence="2">
    <location>
        <begin position="487"/>
        <end position="569"/>
    </location>
</feature>
<dbReference type="InterPro" id="IPR005114">
    <property type="entry name" value="Helicase_assoc"/>
</dbReference>